<feature type="binding site" evidence="16">
    <location>
        <position position="693"/>
    </location>
    <ligand>
        <name>L-glutamate</name>
        <dbReference type="ChEBI" id="CHEBI:29985"/>
    </ligand>
</feature>
<dbReference type="InterPro" id="IPR001508">
    <property type="entry name" value="Iono_Glu_rcpt_met"/>
</dbReference>
<dbReference type="GO" id="GO:0015276">
    <property type="term" value="F:ligand-gated monoatomic ion channel activity"/>
    <property type="evidence" value="ECO:0007669"/>
    <property type="project" value="InterPro"/>
</dbReference>
<feature type="site" description="Interaction with the cone snail toxin Con-ikot-ikot" evidence="17">
    <location>
        <position position="698"/>
    </location>
</feature>
<evidence type="ECO:0000259" key="20">
    <source>
        <dbReference type="PROSITE" id="PS51837"/>
    </source>
</evidence>
<dbReference type="PANTHER" id="PTHR18966">
    <property type="entry name" value="IONOTROPIC GLUTAMATE RECEPTOR"/>
    <property type="match status" value="1"/>
</dbReference>
<evidence type="ECO:0000256" key="8">
    <source>
        <dbReference type="ARBA" id="ARBA00023065"/>
    </source>
</evidence>
<keyword evidence="10" id="KW-0675">Receptor</keyword>
<evidence type="ECO:0000256" key="9">
    <source>
        <dbReference type="ARBA" id="ARBA00023136"/>
    </source>
</evidence>
<feature type="transmembrane region" description="Helical" evidence="19">
    <location>
        <begin position="553"/>
        <end position="573"/>
    </location>
</feature>
<evidence type="ECO:0000256" key="3">
    <source>
        <dbReference type="ARBA" id="ARBA00022448"/>
    </source>
</evidence>
<evidence type="ECO:0000256" key="15">
    <source>
        <dbReference type="ARBA" id="ARBA00034100"/>
    </source>
</evidence>
<feature type="transmembrane region" description="Helical" evidence="19">
    <location>
        <begin position="950"/>
        <end position="968"/>
    </location>
</feature>
<evidence type="ECO:0000256" key="10">
    <source>
        <dbReference type="ARBA" id="ARBA00023170"/>
    </source>
</evidence>
<evidence type="ECO:0000256" key="4">
    <source>
        <dbReference type="ARBA" id="ARBA00022475"/>
    </source>
</evidence>
<dbReference type="InterPro" id="IPR028082">
    <property type="entry name" value="Peripla_BP_I"/>
</dbReference>
<keyword evidence="22" id="KW-1185">Reference proteome</keyword>
<evidence type="ECO:0000256" key="1">
    <source>
        <dbReference type="ARBA" id="ARBA00004651"/>
    </source>
</evidence>
<dbReference type="EMBL" id="CM016762">
    <property type="protein sequence ID" value="TMS35599.1"/>
    <property type="molecule type" value="Genomic_DNA"/>
</dbReference>
<sequence length="1007" mass="113021">MNFGKATGFHFKPSKHLRTLSQTFNEVLGEAVVENGTRFEITAKIITAESGDDNRLTNRLQVTKDVVCGQLLNKSIAVVLLQHGDSHPEVFSSIYATAAYALGFYRLPTIGVMIQDAEFSRKTVYPTFLRTSPPFSNEANVITKLLNSLAYRQVIVIHINGDVNGLEFVTVFEAKRAKFKIHVQKYIELDLTNRNLSESIERHFEELTSNIIVLYAESAPAEQILEAVEKFTGPGKLWIVTESASKATNLPDGILSVKLRQNSLSAFRDALIVIKNGIKFLSEKGTSVQPPEQCSNSTIIDDEWTTEIGMQFYTYLITHIVYGDNQIWFNEKGDRKSVFYEIVNKRNGQFQAVGVMNDNGELSIDERLIEWPGHGTKPLEITLPKHLRAVTVSDPPFVYTVPTEDIHACKQFDTLIVDGVDVPGPWIPCPMKTSSGSREMYCCAGYAIDLLSNLSLPETQSQPSIDTGFTFDIYLNESYGAVLLGENGYVLNGVIGELDTDQADLAIGALTINPEREQYIDFSEPWLYHGIRILEKWKPRDSPMESFLQPLKGTLWTTLFVSVFLVGLGIYVLDLKSPFDRFYNVDKTQLHPDDPFWERNDDDRVTFGESMWFVWGVLLNSGVSEKTPRSFSARVLGIVWCGFCMIMVASYTANLAAFLVLDQPEKGLTGVTDPRLRNPSANFSFATVLDTNTYQYFKRHVELSTMFRKMEGHNVRKAEVAISAILNETLGAFIWDSTRLEFEAARDCRLRTRGTLFGRSAYGVGLQKNSPWTPHITMAILRLSESGMMENLDSKWISSMGTSGCIQETHKSPARLGLTNMRDVFILVFGGVLIGCVLSGIEVNSGATKASNAKREKLALQYAIKWRKLVRDRKQIVEGYPGLPQPALKVRASPSVTRKPSKHRRGNDLAACTITIQPRIAKTDLNFRTKPARVYCSRCRNLVDTVPHPVTGTFVYVSMAVFIILFLWPCAPIPCFLTCFADFIHKCPICKHQIGRYVRGRGSRFNV</sequence>
<dbReference type="Gene3D" id="3.40.50.2300">
    <property type="match status" value="2"/>
</dbReference>
<dbReference type="Gene3D" id="1.10.287.70">
    <property type="match status" value="1"/>
</dbReference>
<keyword evidence="5 19" id="KW-0812">Transmembrane</keyword>
<dbReference type="Proteomes" id="UP000298663">
    <property type="component" value="Chromosome X"/>
</dbReference>
<gene>
    <name evidence="21" type="ORF">L596_002967</name>
</gene>
<keyword evidence="3" id="KW-0813">Transport</keyword>
<dbReference type="SUPFAM" id="SSF81324">
    <property type="entry name" value="Voltage-gated potassium channels"/>
    <property type="match status" value="1"/>
</dbReference>
<feature type="transmembrane region" description="Helical" evidence="19">
    <location>
        <begin position="824"/>
        <end position="847"/>
    </location>
</feature>
<dbReference type="OrthoDB" id="5984008at2759"/>
<comment type="subcellular location">
    <subcellularLocation>
        <location evidence="1">Cell membrane</location>
        <topology evidence="1">Multi-pass membrane protein</topology>
    </subcellularLocation>
    <subcellularLocation>
        <location evidence="15">Postsynaptic cell membrane</location>
    </subcellularLocation>
</comment>
<evidence type="ECO:0000256" key="12">
    <source>
        <dbReference type="ARBA" id="ARBA00023257"/>
    </source>
</evidence>
<keyword evidence="18" id="KW-1015">Disulfide bond</keyword>
<evidence type="ECO:0000313" key="21">
    <source>
        <dbReference type="EMBL" id="TMS35599.1"/>
    </source>
</evidence>
<dbReference type="STRING" id="34508.A0A4U8USP4"/>
<dbReference type="GO" id="GO:0038023">
    <property type="term" value="F:signaling receptor activity"/>
    <property type="evidence" value="ECO:0007669"/>
    <property type="project" value="InterPro"/>
</dbReference>
<evidence type="ECO:0000313" key="22">
    <source>
        <dbReference type="Proteomes" id="UP000298663"/>
    </source>
</evidence>
<keyword evidence="14" id="KW-0407">Ion channel</keyword>
<evidence type="ECO:0000256" key="14">
    <source>
        <dbReference type="ARBA" id="ARBA00023303"/>
    </source>
</evidence>
<dbReference type="InterPro" id="IPR019594">
    <property type="entry name" value="Glu/Gly-bd"/>
</dbReference>
<comment type="similarity">
    <text evidence="2">Belongs to the glutamate-gated ion channel (TC 1.A.10.1) family.</text>
</comment>
<accession>A0A4U8USP4</accession>
<keyword evidence="9 19" id="KW-0472">Membrane</keyword>
<dbReference type="Pfam" id="PF00060">
    <property type="entry name" value="Lig_chan"/>
    <property type="match status" value="1"/>
</dbReference>
<evidence type="ECO:0000256" key="11">
    <source>
        <dbReference type="ARBA" id="ARBA00023180"/>
    </source>
</evidence>
<evidence type="ECO:0000256" key="7">
    <source>
        <dbReference type="ARBA" id="ARBA00023018"/>
    </source>
</evidence>
<reference evidence="21 22" key="1">
    <citation type="journal article" date="2015" name="Genome Biol.">
        <title>Comparative genomics of Steinernema reveals deeply conserved gene regulatory networks.</title>
        <authorList>
            <person name="Dillman A.R."/>
            <person name="Macchietto M."/>
            <person name="Porter C.F."/>
            <person name="Rogers A."/>
            <person name="Williams B."/>
            <person name="Antoshechkin I."/>
            <person name="Lee M.M."/>
            <person name="Goodwin Z."/>
            <person name="Lu X."/>
            <person name="Lewis E.E."/>
            <person name="Goodrich-Blair H."/>
            <person name="Stock S.P."/>
            <person name="Adams B.J."/>
            <person name="Sternberg P.W."/>
            <person name="Mortazavi A."/>
        </authorList>
    </citation>
    <scope>NUCLEOTIDE SEQUENCE [LARGE SCALE GENOMIC DNA]</scope>
    <source>
        <strain evidence="21 22">ALL</strain>
    </source>
</reference>
<dbReference type="Pfam" id="PF01094">
    <property type="entry name" value="ANF_receptor"/>
    <property type="match status" value="1"/>
</dbReference>
<dbReference type="Pfam" id="PF10601">
    <property type="entry name" value="zf-LITAF-like"/>
    <property type="match status" value="1"/>
</dbReference>
<dbReference type="InterPro" id="IPR015683">
    <property type="entry name" value="Ionotropic_Glu_rcpt"/>
</dbReference>
<dbReference type="EMBL" id="AZBU02000001">
    <property type="protein sequence ID" value="TMS35599.1"/>
    <property type="molecule type" value="Genomic_DNA"/>
</dbReference>
<evidence type="ECO:0000256" key="13">
    <source>
        <dbReference type="ARBA" id="ARBA00023286"/>
    </source>
</evidence>
<reference evidence="21 22" key="2">
    <citation type="journal article" date="2019" name="G3 (Bethesda)">
        <title>Hybrid Assembly of the Genome of the Entomopathogenic Nematode Steinernema carpocapsae Identifies the X-Chromosome.</title>
        <authorList>
            <person name="Serra L."/>
            <person name="Macchietto M."/>
            <person name="Macias-Munoz A."/>
            <person name="McGill C.J."/>
            <person name="Rodriguez I.M."/>
            <person name="Rodriguez B."/>
            <person name="Murad R."/>
            <person name="Mortazavi A."/>
        </authorList>
    </citation>
    <scope>NUCLEOTIDE SEQUENCE [LARGE SCALE GENOMIC DNA]</scope>
    <source>
        <strain evidence="21 22">ALL</strain>
    </source>
</reference>
<dbReference type="SMART" id="SM00079">
    <property type="entry name" value="PBPe"/>
    <property type="match status" value="1"/>
</dbReference>
<organism evidence="21 22">
    <name type="scientific">Steinernema carpocapsae</name>
    <name type="common">Entomopathogenic nematode</name>
    <dbReference type="NCBI Taxonomy" id="34508"/>
    <lineage>
        <taxon>Eukaryota</taxon>
        <taxon>Metazoa</taxon>
        <taxon>Ecdysozoa</taxon>
        <taxon>Nematoda</taxon>
        <taxon>Chromadorea</taxon>
        <taxon>Rhabditida</taxon>
        <taxon>Tylenchina</taxon>
        <taxon>Panagrolaimomorpha</taxon>
        <taxon>Strongyloidoidea</taxon>
        <taxon>Steinernematidae</taxon>
        <taxon>Steinernema</taxon>
    </lineage>
</organism>
<name>A0A4U8USP4_STECR</name>
<proteinExistence type="inferred from homology"/>
<dbReference type="GO" id="GO:0045211">
    <property type="term" value="C:postsynaptic membrane"/>
    <property type="evidence" value="ECO:0007669"/>
    <property type="project" value="UniProtKB-SubCell"/>
</dbReference>
<dbReference type="Pfam" id="PF10613">
    <property type="entry name" value="Lig_chan-Glu_bd"/>
    <property type="match status" value="1"/>
</dbReference>
<evidence type="ECO:0000256" key="16">
    <source>
        <dbReference type="PIRSR" id="PIRSR601508-1"/>
    </source>
</evidence>
<evidence type="ECO:0000256" key="5">
    <source>
        <dbReference type="ARBA" id="ARBA00022692"/>
    </source>
</evidence>
<dbReference type="SUPFAM" id="SSF53822">
    <property type="entry name" value="Periplasmic binding protein-like I"/>
    <property type="match status" value="1"/>
</dbReference>
<dbReference type="AlphaFoldDB" id="A0A4U8USP4"/>
<dbReference type="InterPro" id="IPR001828">
    <property type="entry name" value="ANF_lig-bd_rcpt"/>
</dbReference>
<dbReference type="PRINTS" id="PR00177">
    <property type="entry name" value="NMDARECEPTOR"/>
</dbReference>
<keyword evidence="13" id="KW-1071">Ligand-gated ion channel</keyword>
<dbReference type="InterPro" id="IPR006629">
    <property type="entry name" value="LITAF"/>
</dbReference>
<dbReference type="SUPFAM" id="SSF53850">
    <property type="entry name" value="Periplasmic binding protein-like II"/>
    <property type="match status" value="1"/>
</dbReference>
<feature type="binding site" evidence="16">
    <location>
        <position position="736"/>
    </location>
    <ligand>
        <name>L-glutamate</name>
        <dbReference type="ChEBI" id="CHEBI:29985"/>
    </ligand>
</feature>
<protein>
    <recommendedName>
        <fullName evidence="20">LITAF domain-containing protein</fullName>
    </recommendedName>
</protein>
<keyword evidence="11" id="KW-0325">Glycoprotein</keyword>
<dbReference type="FunFam" id="3.40.190.10:FF:000010">
    <property type="entry name" value="glutamate receptor ionotropic, NMDA 1 isoform X1"/>
    <property type="match status" value="1"/>
</dbReference>
<keyword evidence="4" id="KW-1003">Cell membrane</keyword>
<feature type="binding site" evidence="16">
    <location>
        <position position="511"/>
    </location>
    <ligand>
        <name>L-glutamate</name>
        <dbReference type="ChEBI" id="CHEBI:29985"/>
    </ligand>
</feature>
<dbReference type="PROSITE" id="PS51837">
    <property type="entry name" value="LITAF"/>
    <property type="match status" value="1"/>
</dbReference>
<feature type="site" description="Crucial to convey clamshell closure to channel opening" evidence="17">
    <location>
        <position position="668"/>
    </location>
</feature>
<keyword evidence="6 19" id="KW-1133">Transmembrane helix</keyword>
<evidence type="ECO:0000256" key="19">
    <source>
        <dbReference type="SAM" id="Phobius"/>
    </source>
</evidence>
<dbReference type="InterPro" id="IPR001320">
    <property type="entry name" value="Iontro_rcpt_C"/>
</dbReference>
<comment type="caution">
    <text evidence="21">The sequence shown here is derived from an EMBL/GenBank/DDBJ whole genome shotgun (WGS) entry which is preliminary data.</text>
</comment>
<evidence type="ECO:0000256" key="6">
    <source>
        <dbReference type="ARBA" id="ARBA00022989"/>
    </source>
</evidence>
<keyword evidence="8" id="KW-0406">Ion transport</keyword>
<feature type="transmembrane region" description="Helical" evidence="19">
    <location>
        <begin position="635"/>
        <end position="661"/>
    </location>
</feature>
<evidence type="ECO:0000256" key="2">
    <source>
        <dbReference type="ARBA" id="ARBA00008685"/>
    </source>
</evidence>
<dbReference type="Gene3D" id="3.40.190.10">
    <property type="entry name" value="Periplasmic binding protein-like II"/>
    <property type="match status" value="3"/>
</dbReference>
<feature type="disulfide bond" evidence="18">
    <location>
        <begin position="748"/>
        <end position="805"/>
    </location>
</feature>
<feature type="domain" description="LITAF" evidence="20">
    <location>
        <begin position="916"/>
        <end position="999"/>
    </location>
</feature>
<feature type="binding site" evidence="16">
    <location>
        <position position="516"/>
    </location>
    <ligand>
        <name>L-glutamate</name>
        <dbReference type="ChEBI" id="CHEBI:29985"/>
    </ligand>
</feature>
<dbReference type="SMART" id="SM00714">
    <property type="entry name" value="LITAF"/>
    <property type="match status" value="1"/>
</dbReference>
<keyword evidence="12" id="KW-0628">Postsynaptic cell membrane</keyword>
<evidence type="ECO:0000256" key="17">
    <source>
        <dbReference type="PIRSR" id="PIRSR601508-2"/>
    </source>
</evidence>
<evidence type="ECO:0000256" key="18">
    <source>
        <dbReference type="PIRSR" id="PIRSR601508-3"/>
    </source>
</evidence>
<keyword evidence="7" id="KW-0770">Synapse</keyword>